<evidence type="ECO:0000313" key="3">
    <source>
        <dbReference type="Proteomes" id="UP000223071"/>
    </source>
</evidence>
<evidence type="ECO:0000259" key="1">
    <source>
        <dbReference type="Pfam" id="PF04073"/>
    </source>
</evidence>
<dbReference type="CDD" id="cd04333">
    <property type="entry name" value="ProX_deacylase"/>
    <property type="match status" value="1"/>
</dbReference>
<dbReference type="Proteomes" id="UP000223071">
    <property type="component" value="Unassembled WGS sequence"/>
</dbReference>
<dbReference type="InterPro" id="IPR036754">
    <property type="entry name" value="YbaK/aa-tRNA-synt-asso_dom_sf"/>
</dbReference>
<gene>
    <name evidence="2" type="ORF">A9A59_2437</name>
</gene>
<reference evidence="2 3" key="1">
    <citation type="submission" date="2017-09" db="EMBL/GenBank/DDBJ databases">
        <title>Sequencing the genomes of two abundant thermophiles in Great Basin hot springs: Thermocrinis jamiesonii and novel Chloroflexi Thermoflexus hugenholtzii.</title>
        <authorList>
            <person name="Hedlund B."/>
        </authorList>
    </citation>
    <scope>NUCLEOTIDE SEQUENCE [LARGE SCALE GENOMIC DNA]</scope>
    <source>
        <strain evidence="2 3">G233</strain>
    </source>
</reference>
<feature type="domain" description="YbaK/aminoacyl-tRNA synthetase-associated" evidence="1">
    <location>
        <begin position="26"/>
        <end position="142"/>
    </location>
</feature>
<proteinExistence type="predicted"/>
<name>A0A2A9HJ04_TEPT2</name>
<protein>
    <submittedName>
        <fullName evidence="2">Cys-tRNA(Pro) deacylase</fullName>
    </submittedName>
</protein>
<dbReference type="EMBL" id="PDJQ01000001">
    <property type="protein sequence ID" value="PFG75171.1"/>
    <property type="molecule type" value="Genomic_DNA"/>
</dbReference>
<dbReference type="Gene3D" id="3.90.960.10">
    <property type="entry name" value="YbaK/aminoacyl-tRNA synthetase-associated domain"/>
    <property type="match status" value="1"/>
</dbReference>
<sequence>MTPPERVAQALAALGLPAEVRTFEQSTATAGEAAAAVGCAPGQIVKTLFFLADGRPTMVLMAGDRQVDTAALAEILGVSRKRLKMGTAEEVREYTGYEVGGVAPVGWPRPADVVIDDSLRRFETVWAAAGAPNAVFAAPLAALAAAIGGQWAAIAKERA</sequence>
<keyword evidence="3" id="KW-1185">Reference proteome</keyword>
<dbReference type="GO" id="GO:0002161">
    <property type="term" value="F:aminoacyl-tRNA deacylase activity"/>
    <property type="evidence" value="ECO:0007669"/>
    <property type="project" value="InterPro"/>
</dbReference>
<dbReference type="InterPro" id="IPR007214">
    <property type="entry name" value="YbaK/aa-tRNA-synth-assoc-dom"/>
</dbReference>
<dbReference type="PANTHER" id="PTHR30411:SF1">
    <property type="entry name" value="CYTOPLASMIC PROTEIN"/>
    <property type="match status" value="1"/>
</dbReference>
<dbReference type="AlphaFoldDB" id="A0A2A9HJ04"/>
<dbReference type="RefSeq" id="WP_098504506.1">
    <property type="nucleotide sequence ID" value="NZ_PDJQ01000001.1"/>
</dbReference>
<dbReference type="SUPFAM" id="SSF55826">
    <property type="entry name" value="YbaK/ProRS associated domain"/>
    <property type="match status" value="1"/>
</dbReference>
<comment type="caution">
    <text evidence="2">The sequence shown here is derived from an EMBL/GenBank/DDBJ whole genome shotgun (WGS) entry which is preliminary data.</text>
</comment>
<evidence type="ECO:0000313" key="2">
    <source>
        <dbReference type="EMBL" id="PFG75171.1"/>
    </source>
</evidence>
<organism evidence="2 3">
    <name type="scientific">Tepidiforma thermophila (strain KCTC 52669 / CGMCC 1.13589 / G233)</name>
    <dbReference type="NCBI Taxonomy" id="2761530"/>
    <lineage>
        <taxon>Bacteria</taxon>
        <taxon>Bacillati</taxon>
        <taxon>Chloroflexota</taxon>
        <taxon>Tepidiformia</taxon>
        <taxon>Tepidiformales</taxon>
        <taxon>Tepidiformaceae</taxon>
        <taxon>Tepidiforma</taxon>
    </lineage>
</organism>
<dbReference type="PANTHER" id="PTHR30411">
    <property type="entry name" value="CYTOPLASMIC PROTEIN"/>
    <property type="match status" value="1"/>
</dbReference>
<dbReference type="Pfam" id="PF04073">
    <property type="entry name" value="tRNA_edit"/>
    <property type="match status" value="1"/>
</dbReference>
<accession>A0A2A9HJ04</accession>